<gene>
    <name evidence="5 9" type="primary">pdxH</name>
    <name evidence="9" type="ORF">HFV08_18925</name>
</gene>
<dbReference type="Pfam" id="PF01243">
    <property type="entry name" value="PNPOx_N"/>
    <property type="match status" value="1"/>
</dbReference>
<protein>
    <recommendedName>
        <fullName evidence="5">Pyridoxine/pyridoxamine 5'-phosphate oxidase</fullName>
        <ecNumber evidence="5">1.4.3.5</ecNumber>
    </recommendedName>
    <alternativeName>
        <fullName evidence="5">PNP/PMP oxidase</fullName>
        <shortName evidence="5">PNPOx</shortName>
    </alternativeName>
    <alternativeName>
        <fullName evidence="5">Pyridoxal 5'-phosphate synthase</fullName>
    </alternativeName>
</protein>
<feature type="compositionally biased region" description="Low complexity" evidence="6">
    <location>
        <begin position="8"/>
        <end position="27"/>
    </location>
</feature>
<dbReference type="PANTHER" id="PTHR10851:SF0">
    <property type="entry name" value="PYRIDOXINE-5'-PHOSPHATE OXIDASE"/>
    <property type="match status" value="1"/>
</dbReference>
<dbReference type="Pfam" id="PF10590">
    <property type="entry name" value="PNP_phzG_C"/>
    <property type="match status" value="1"/>
</dbReference>
<reference evidence="9 10" key="1">
    <citation type="submission" date="2020-04" db="EMBL/GenBank/DDBJ databases">
        <title>Phylogenetic Diversity and Antibacterial Activity against Ralstonia solanacearum of Endophytic Actinomycete Isolated from Moss.</title>
        <authorList>
            <person name="Zhuang X."/>
        </authorList>
    </citation>
    <scope>NUCLEOTIDE SEQUENCE [LARGE SCALE GENOMIC DNA]</scope>
    <source>
        <strain evidence="9 10">LD120</strain>
    </source>
</reference>
<feature type="region of interest" description="Disordered" evidence="6">
    <location>
        <begin position="1"/>
        <end position="46"/>
    </location>
</feature>
<feature type="binding site" evidence="5">
    <location>
        <begin position="105"/>
        <end position="110"/>
    </location>
    <ligand>
        <name>FMN</name>
        <dbReference type="ChEBI" id="CHEBI:58210"/>
    </ligand>
</feature>
<comment type="subunit">
    <text evidence="5">Homodimer.</text>
</comment>
<evidence type="ECO:0000256" key="6">
    <source>
        <dbReference type="SAM" id="MobiDB-lite"/>
    </source>
</evidence>
<keyword evidence="2 5" id="KW-0285">Flavoprotein</keyword>
<comment type="catalytic activity">
    <reaction evidence="5">
        <text>pyridoxine 5'-phosphate + O2 = pyridoxal 5'-phosphate + H2O2</text>
        <dbReference type="Rhea" id="RHEA:15149"/>
        <dbReference type="ChEBI" id="CHEBI:15379"/>
        <dbReference type="ChEBI" id="CHEBI:16240"/>
        <dbReference type="ChEBI" id="CHEBI:58589"/>
        <dbReference type="ChEBI" id="CHEBI:597326"/>
        <dbReference type="EC" id="1.4.3.5"/>
    </reaction>
</comment>
<dbReference type="InterPro" id="IPR000659">
    <property type="entry name" value="Pyridox_Oxase"/>
</dbReference>
<comment type="pathway">
    <text evidence="5">Cofactor metabolism; pyridoxal 5'-phosphate salvage; pyridoxal 5'-phosphate from pyridoxine 5'-phosphate: step 1/1.</text>
</comment>
<feature type="binding site" evidence="5">
    <location>
        <position position="230"/>
    </location>
    <ligand>
        <name>FMN</name>
        <dbReference type="ChEBI" id="CHEBI:58210"/>
    </ligand>
</feature>
<organism evidence="9 10">
    <name type="scientific">Streptomyces physcomitrii</name>
    <dbReference type="NCBI Taxonomy" id="2724184"/>
    <lineage>
        <taxon>Bacteria</taxon>
        <taxon>Bacillati</taxon>
        <taxon>Actinomycetota</taxon>
        <taxon>Actinomycetes</taxon>
        <taxon>Kitasatosporales</taxon>
        <taxon>Streptomycetaceae</taxon>
        <taxon>Streptomyces</taxon>
    </lineage>
</organism>
<dbReference type="NCBIfam" id="TIGR00558">
    <property type="entry name" value="pdxH"/>
    <property type="match status" value="1"/>
</dbReference>
<feature type="binding site" evidence="5">
    <location>
        <begin position="184"/>
        <end position="185"/>
    </location>
    <ligand>
        <name>FMN</name>
        <dbReference type="ChEBI" id="CHEBI:58210"/>
    </ligand>
</feature>
<comment type="catalytic activity">
    <reaction evidence="5">
        <text>pyridoxamine 5'-phosphate + O2 + H2O = pyridoxal 5'-phosphate + H2O2 + NH4(+)</text>
        <dbReference type="Rhea" id="RHEA:15817"/>
        <dbReference type="ChEBI" id="CHEBI:15377"/>
        <dbReference type="ChEBI" id="CHEBI:15379"/>
        <dbReference type="ChEBI" id="CHEBI:16240"/>
        <dbReference type="ChEBI" id="CHEBI:28938"/>
        <dbReference type="ChEBI" id="CHEBI:58451"/>
        <dbReference type="ChEBI" id="CHEBI:597326"/>
        <dbReference type="EC" id="1.4.3.5"/>
    </reaction>
</comment>
<feature type="binding site" evidence="5">
    <location>
        <position position="149"/>
    </location>
    <ligand>
        <name>FMN</name>
        <dbReference type="ChEBI" id="CHEBI:58210"/>
    </ligand>
</feature>
<feature type="binding site" evidence="5">
    <location>
        <position position="110"/>
    </location>
    <ligand>
        <name>substrate</name>
    </ligand>
</feature>
<evidence type="ECO:0000259" key="8">
    <source>
        <dbReference type="Pfam" id="PF10590"/>
    </source>
</evidence>
<feature type="domain" description="Pyridoxine 5'-phosphate oxidase dimerisation C-terminal" evidence="8">
    <location>
        <begin position="217"/>
        <end position="272"/>
    </location>
</feature>
<comment type="function">
    <text evidence="5">Catalyzes the oxidation of either pyridoxine 5'-phosphate (PNP) or pyridoxamine 5'-phosphate (PMP) into pyridoxal 5'-phosphate (PLP).</text>
</comment>
<sequence>MRQDGRVTDPTAEAADALAADAAADARGAADRPRPAAPETALDPAGMREQYRTEGLDARTLAADPMTQFGHWFREAAESAMLGGLYEPNAMIVSTADAEGRPSARTVLMKQYDARGFVFFTNYGSRKARELAANPHLSLLFPWHPMARQVLVTGTAARTSAEETAAYFRSRPHGSQLGAWASAQSEVIASRGELDRRWAELNARYPVGTEVPVPPHWGGFRVTPAAVEFWQGRRNRLHDRLRYVREGGADGRVPEGGREGGAAGWRVERLSP</sequence>
<comment type="pathway">
    <text evidence="5">Cofactor metabolism; pyridoxal 5'-phosphate salvage; pyridoxal 5'-phosphate from pyridoxamine 5'-phosphate: step 1/1.</text>
</comment>
<comment type="cofactor">
    <cofactor evidence="5">
        <name>FMN</name>
        <dbReference type="ChEBI" id="CHEBI:58210"/>
    </cofactor>
    <text evidence="5">Binds 1 FMN per subunit.</text>
</comment>
<feature type="binding site" evidence="5">
    <location>
        <begin position="120"/>
        <end position="121"/>
    </location>
    <ligand>
        <name>FMN</name>
        <dbReference type="ChEBI" id="CHEBI:58210"/>
    </ligand>
</feature>
<feature type="binding site" evidence="5">
    <location>
        <position position="167"/>
    </location>
    <ligand>
        <name>substrate</name>
    </ligand>
</feature>
<feature type="domain" description="Pyridoxamine 5'-phosphate oxidase N-terminal" evidence="7">
    <location>
        <begin position="85"/>
        <end position="198"/>
    </location>
</feature>
<dbReference type="InterPro" id="IPR012349">
    <property type="entry name" value="Split_barrel_FMN-bd"/>
</dbReference>
<dbReference type="EMBL" id="JAAWWP010000011">
    <property type="protein sequence ID" value="NKI43276.1"/>
    <property type="molecule type" value="Genomic_DNA"/>
</dbReference>
<dbReference type="InterPro" id="IPR011576">
    <property type="entry name" value="Pyridox_Oxase_N"/>
</dbReference>
<dbReference type="EC" id="1.4.3.5" evidence="5"/>
<feature type="binding site" evidence="5">
    <location>
        <begin position="236"/>
        <end position="238"/>
    </location>
    <ligand>
        <name>substrate</name>
    </ligand>
</feature>
<proteinExistence type="inferred from homology"/>
<evidence type="ECO:0000256" key="5">
    <source>
        <dbReference type="HAMAP-Rule" id="MF_01629"/>
    </source>
</evidence>
<evidence type="ECO:0000313" key="10">
    <source>
        <dbReference type="Proteomes" id="UP000772196"/>
    </source>
</evidence>
<comment type="caution">
    <text evidence="9">The sequence shown here is derived from an EMBL/GenBank/DDBJ whole genome shotgun (WGS) entry which is preliminary data.</text>
</comment>
<feature type="compositionally biased region" description="Basic and acidic residues" evidence="6">
    <location>
        <begin position="247"/>
        <end position="258"/>
    </location>
</feature>
<dbReference type="GO" id="GO:0004733">
    <property type="term" value="F:pyridoxamine phosphate oxidase activity"/>
    <property type="evidence" value="ECO:0007669"/>
    <property type="project" value="UniProtKB-EC"/>
</dbReference>
<keyword evidence="3 5" id="KW-0288">FMN</keyword>
<dbReference type="SUPFAM" id="SSF50475">
    <property type="entry name" value="FMN-binding split barrel"/>
    <property type="match status" value="1"/>
</dbReference>
<evidence type="ECO:0000256" key="4">
    <source>
        <dbReference type="ARBA" id="ARBA00023002"/>
    </source>
</evidence>
<evidence type="ECO:0000259" key="7">
    <source>
        <dbReference type="Pfam" id="PF01243"/>
    </source>
</evidence>
<feature type="binding site" evidence="5">
    <location>
        <position position="171"/>
    </location>
    <ligand>
        <name>substrate</name>
    </ligand>
</feature>
<dbReference type="Gene3D" id="2.30.110.10">
    <property type="entry name" value="Electron Transport, Fmn-binding Protein, Chain A"/>
    <property type="match status" value="1"/>
</dbReference>
<feature type="binding site" evidence="5">
    <location>
        <position position="127"/>
    </location>
    <ligand>
        <name>FMN</name>
        <dbReference type="ChEBI" id="CHEBI:58210"/>
    </ligand>
</feature>
<keyword evidence="5" id="KW-0664">Pyridoxine biosynthesis</keyword>
<feature type="binding site" evidence="5">
    <location>
        <position position="126"/>
    </location>
    <ligand>
        <name>FMN</name>
        <dbReference type="ChEBI" id="CHEBI:58210"/>
    </ligand>
</feature>
<dbReference type="NCBIfam" id="NF004231">
    <property type="entry name" value="PRK05679.1"/>
    <property type="match status" value="1"/>
</dbReference>
<dbReference type="InterPro" id="IPR019576">
    <property type="entry name" value="Pyridoxamine_oxidase_dimer_C"/>
</dbReference>
<dbReference type="InterPro" id="IPR019740">
    <property type="entry name" value="Pyridox_Oxase_CS"/>
</dbReference>
<dbReference type="Proteomes" id="UP000772196">
    <property type="component" value="Unassembled WGS sequence"/>
</dbReference>
<accession>A0ABX1H8D3</accession>
<keyword evidence="4 5" id="KW-0560">Oxidoreductase</keyword>
<evidence type="ECO:0000256" key="3">
    <source>
        <dbReference type="ARBA" id="ARBA00022643"/>
    </source>
</evidence>
<keyword evidence="10" id="KW-1185">Reference proteome</keyword>
<feature type="binding site" evidence="5">
    <location>
        <position position="175"/>
    </location>
    <ligand>
        <name>substrate</name>
    </ligand>
</feature>
<dbReference type="PANTHER" id="PTHR10851">
    <property type="entry name" value="PYRIDOXINE-5-PHOSPHATE OXIDASE"/>
    <property type="match status" value="1"/>
</dbReference>
<dbReference type="PROSITE" id="PS01064">
    <property type="entry name" value="PYRIDOX_OXIDASE"/>
    <property type="match status" value="1"/>
</dbReference>
<comment type="similarity">
    <text evidence="1 5">Belongs to the pyridoxamine 5'-phosphate oxidase family.</text>
</comment>
<evidence type="ECO:0000256" key="1">
    <source>
        <dbReference type="ARBA" id="ARBA00007301"/>
    </source>
</evidence>
<evidence type="ECO:0000256" key="2">
    <source>
        <dbReference type="ARBA" id="ARBA00022630"/>
    </source>
</evidence>
<dbReference type="HAMAP" id="MF_01629">
    <property type="entry name" value="PdxH"/>
    <property type="match status" value="1"/>
</dbReference>
<evidence type="ECO:0000313" key="9">
    <source>
        <dbReference type="EMBL" id="NKI43276.1"/>
    </source>
</evidence>
<name>A0ABX1H8D3_9ACTN</name>
<feature type="binding site" evidence="5">
    <location>
        <position position="240"/>
    </location>
    <ligand>
        <name>FMN</name>
        <dbReference type="ChEBI" id="CHEBI:58210"/>
    </ligand>
</feature>
<feature type="region of interest" description="Disordered" evidence="6">
    <location>
        <begin position="247"/>
        <end position="272"/>
    </location>
</feature>